<dbReference type="Pfam" id="PF03828">
    <property type="entry name" value="PAP_assoc"/>
    <property type="match status" value="1"/>
</dbReference>
<feature type="region of interest" description="Disordered" evidence="10">
    <location>
        <begin position="1"/>
        <end position="80"/>
    </location>
</feature>
<comment type="cofactor">
    <cofactor evidence="1">
        <name>Mn(2+)</name>
        <dbReference type="ChEBI" id="CHEBI:29035"/>
    </cofactor>
</comment>
<dbReference type="Pfam" id="PF22600">
    <property type="entry name" value="MTPAP-like_central"/>
    <property type="match status" value="1"/>
</dbReference>
<evidence type="ECO:0000256" key="10">
    <source>
        <dbReference type="SAM" id="MobiDB-lite"/>
    </source>
</evidence>
<dbReference type="HOGENOM" id="CLU_008947_0_0_1"/>
<feature type="domain" description="Poly(A) RNA polymerase mitochondrial-like central palm" evidence="12">
    <location>
        <begin position="222"/>
        <end position="329"/>
    </location>
</feature>
<protein>
    <recommendedName>
        <fullName evidence="5">polynucleotide adenylyltransferase</fullName>
        <ecNumber evidence="5">2.7.7.19</ecNumber>
    </recommendedName>
</protein>
<dbReference type="Proteomes" id="UP000019374">
    <property type="component" value="Unassembled WGS sequence"/>
</dbReference>
<evidence type="ECO:0000256" key="5">
    <source>
        <dbReference type="ARBA" id="ARBA00012388"/>
    </source>
</evidence>
<keyword evidence="9" id="KW-0460">Magnesium</keyword>
<sequence length="1043" mass="116047">MASEHPGSLEPGGQDATTALESRLHSLSIASPGSQSAQQDPHASTGHETPGGFATRPDPPSRANKRRPNQAQRRQMSSQTSIVIDARAQQPLHEANFGVGHPGRVYRPRSDQRYSPAAGHSTAIPPIGQADAFRGSPSWNVSPANHSAHLPREANLGPYGRQVLPHAFQQDPSSAPKSRYAPGPQNAQRRACFRPDDFASQAALLGRLCRQVIPRSEIQPSEIANKENFRQRIEFICRGVISRHEQLENKATDFLPSSVDLKCFGSLASGFATEASDMDLGLLSPMSETPPDATESPIPRLLEKAFLDAGLGARLLSRTRIPIIKLCEDPPEYLRQALLAERERWEKGVENEAQEAAVDDEFEREITTPCNDVARSGSKNSDANVPGTEFDISCGNGGGEERFRLQQGPKHTLTAYYGLAKRLLRRTGGRDVTVLNHREFTAADWAILSRVCQAFIQGLSDPLLRERLASYPSLSFQPLNDMPNDRSLSGVFTQVEGEQALQIWETWPAKDELYDTQPQAEQALCAWKDVQWRKNYGIDPVQYAKDLQMAFERIKRIPSVQLILLEQGQHETPSQYLARAKCILNGLRYGSRELSDATRLDIVNRYISGVNQNDVRGFLEDIVRHSNGEVDFEAVGLGHKTCHLSRQLQSALGKDIRDAAQARDVADYIALLRSPPRQVWAGPTDYKVVIPVPRESVGLVMRIRNMHDIHSMASNQPRDRYRDHLEFPTSGAGVQCDINFSAHLALHNTALLRCYSHTDTRVRPMVLFVKHWAKVRGINSGYRGTLSSYGYVLMVLHYLVNVVQPFVCPNLQHLAPRPSQNPSPVEIETTLWCRGCNIQFWRNEGEILHLAGTKQLNHNAESLGNLLRGFFEYFAHNGILSSGCGKGFDWGRDVLSLRAQGGLLSKQDKGWTGAKTVFQVQGAAKAPNSQIEQAIEPGAAGDDGKIQQAQPPKKGGEVKEIRHRYLFAIEDPFELDHNVARTVTHTGIVSIRDEFRRAWRIIRTAGSSAAQEDLLEDIKILQERSNPFLQLLDEIHGSEETWG</sequence>
<comment type="subcellular location">
    <subcellularLocation>
        <location evidence="3">Cytoplasm</location>
    </subcellularLocation>
</comment>
<dbReference type="GO" id="GO:1990817">
    <property type="term" value="F:poly(A) RNA polymerase activity"/>
    <property type="evidence" value="ECO:0007669"/>
    <property type="project" value="UniProtKB-EC"/>
</dbReference>
<dbReference type="GO" id="GO:0050265">
    <property type="term" value="F:RNA uridylyltransferase activity"/>
    <property type="evidence" value="ECO:0007669"/>
    <property type="project" value="TreeGrafter"/>
</dbReference>
<evidence type="ECO:0000256" key="6">
    <source>
        <dbReference type="ARBA" id="ARBA00022490"/>
    </source>
</evidence>
<dbReference type="OrthoDB" id="407432at2759"/>
<keyword evidence="8" id="KW-0479">Metal-binding</keyword>
<evidence type="ECO:0000259" key="11">
    <source>
        <dbReference type="Pfam" id="PF03828"/>
    </source>
</evidence>
<dbReference type="EC" id="2.7.7.19" evidence="5"/>
<dbReference type="Gene3D" id="1.10.1410.10">
    <property type="match status" value="1"/>
</dbReference>
<evidence type="ECO:0000256" key="7">
    <source>
        <dbReference type="ARBA" id="ARBA00022679"/>
    </source>
</evidence>
<comment type="cofactor">
    <cofactor evidence="2">
        <name>Mg(2+)</name>
        <dbReference type="ChEBI" id="CHEBI:18420"/>
    </cofactor>
</comment>
<dbReference type="InterPro" id="IPR054708">
    <property type="entry name" value="MTPAP-like_central"/>
</dbReference>
<evidence type="ECO:0000259" key="12">
    <source>
        <dbReference type="Pfam" id="PF22600"/>
    </source>
</evidence>
<dbReference type="PANTHER" id="PTHR12271">
    <property type="entry name" value="POLY A POLYMERASE CID PAP -RELATED"/>
    <property type="match status" value="1"/>
</dbReference>
<dbReference type="InterPro" id="IPR002058">
    <property type="entry name" value="PAP_assoc"/>
</dbReference>
<organism evidence="13 14">
    <name type="scientific">Ophiocordyceps sinensis (strain Co18 / CGMCC 3.14243)</name>
    <name type="common">Yarsagumba caterpillar fungus</name>
    <name type="synonym">Hirsutella sinensis</name>
    <dbReference type="NCBI Taxonomy" id="911162"/>
    <lineage>
        <taxon>Eukaryota</taxon>
        <taxon>Fungi</taxon>
        <taxon>Dikarya</taxon>
        <taxon>Ascomycota</taxon>
        <taxon>Pezizomycotina</taxon>
        <taxon>Sordariomycetes</taxon>
        <taxon>Hypocreomycetidae</taxon>
        <taxon>Hypocreales</taxon>
        <taxon>Ophiocordycipitaceae</taxon>
        <taxon>Ophiocordyceps</taxon>
    </lineage>
</organism>
<proteinExistence type="inferred from homology"/>
<dbReference type="GO" id="GO:0010605">
    <property type="term" value="P:negative regulation of macromolecule metabolic process"/>
    <property type="evidence" value="ECO:0007669"/>
    <property type="project" value="UniProtKB-ARBA"/>
</dbReference>
<evidence type="ECO:0000256" key="1">
    <source>
        <dbReference type="ARBA" id="ARBA00001936"/>
    </source>
</evidence>
<dbReference type="PANTHER" id="PTHR12271:SF40">
    <property type="entry name" value="POLY(A) RNA POLYMERASE GLD2"/>
    <property type="match status" value="1"/>
</dbReference>
<dbReference type="GO" id="GO:0046872">
    <property type="term" value="F:metal ion binding"/>
    <property type="evidence" value="ECO:0007669"/>
    <property type="project" value="UniProtKB-KW"/>
</dbReference>
<evidence type="ECO:0000313" key="14">
    <source>
        <dbReference type="Proteomes" id="UP000019374"/>
    </source>
</evidence>
<evidence type="ECO:0000256" key="2">
    <source>
        <dbReference type="ARBA" id="ARBA00001946"/>
    </source>
</evidence>
<dbReference type="GO" id="GO:0031123">
    <property type="term" value="P:RNA 3'-end processing"/>
    <property type="evidence" value="ECO:0007669"/>
    <property type="project" value="TreeGrafter"/>
</dbReference>
<evidence type="ECO:0000313" key="13">
    <source>
        <dbReference type="EMBL" id="EQL03875.1"/>
    </source>
</evidence>
<evidence type="ECO:0000256" key="8">
    <source>
        <dbReference type="ARBA" id="ARBA00022723"/>
    </source>
</evidence>
<name>T5AEI5_OPHSC</name>
<dbReference type="SUPFAM" id="SSF81631">
    <property type="entry name" value="PAP/OAS1 substrate-binding domain"/>
    <property type="match status" value="1"/>
</dbReference>
<dbReference type="InterPro" id="IPR043519">
    <property type="entry name" value="NT_sf"/>
</dbReference>
<evidence type="ECO:0000256" key="4">
    <source>
        <dbReference type="ARBA" id="ARBA00008593"/>
    </source>
</evidence>
<feature type="compositionally biased region" description="Polar residues" evidence="10">
    <location>
        <begin position="69"/>
        <end position="80"/>
    </location>
</feature>
<accession>T5AEI5</accession>
<gene>
    <name evidence="13" type="ORF">OCS_00424</name>
</gene>
<dbReference type="AlphaFoldDB" id="T5AEI5"/>
<comment type="similarity">
    <text evidence="4">Belongs to the DNA polymerase type-B-like family.</text>
</comment>
<keyword evidence="6" id="KW-0963">Cytoplasm</keyword>
<dbReference type="eggNOG" id="KOG2277">
    <property type="taxonomic scope" value="Eukaryota"/>
</dbReference>
<feature type="domain" description="PAP-associated" evidence="11">
    <location>
        <begin position="862"/>
        <end position="913"/>
    </location>
</feature>
<feature type="compositionally biased region" description="Polar residues" evidence="10">
    <location>
        <begin position="28"/>
        <end position="42"/>
    </location>
</feature>
<dbReference type="GO" id="GO:0005737">
    <property type="term" value="C:cytoplasm"/>
    <property type="evidence" value="ECO:0007669"/>
    <property type="project" value="UniProtKB-SubCell"/>
</dbReference>
<dbReference type="Gene3D" id="3.30.460.10">
    <property type="entry name" value="Beta Polymerase, domain 2"/>
    <property type="match status" value="1"/>
</dbReference>
<keyword evidence="7" id="KW-0808">Transferase</keyword>
<feature type="region of interest" description="Disordered" evidence="10">
    <location>
        <begin position="94"/>
        <end position="188"/>
    </location>
</feature>
<reference evidence="13 14" key="1">
    <citation type="journal article" date="2013" name="Chin. Sci. Bull.">
        <title>Genome survey uncovers the secrets of sex and lifestyle in caterpillar fungus.</title>
        <authorList>
            <person name="Hu X."/>
            <person name="Zhang Y."/>
            <person name="Xiao G."/>
            <person name="Zheng P."/>
            <person name="Xia Y."/>
            <person name="Zhang X."/>
            <person name="St Leger R.J."/>
            <person name="Liu X."/>
            <person name="Wang C."/>
        </authorList>
    </citation>
    <scope>NUCLEOTIDE SEQUENCE [LARGE SCALE GENOMIC DNA]</scope>
    <source>
        <strain evidence="14">Co18 / CGMCC 3.14243</strain>
        <tissue evidence="13">Fruit-body</tissue>
    </source>
</reference>
<dbReference type="EMBL" id="KE652189">
    <property type="protein sequence ID" value="EQL03875.1"/>
    <property type="molecule type" value="Genomic_DNA"/>
</dbReference>
<evidence type="ECO:0000256" key="3">
    <source>
        <dbReference type="ARBA" id="ARBA00004496"/>
    </source>
</evidence>
<evidence type="ECO:0000256" key="9">
    <source>
        <dbReference type="ARBA" id="ARBA00022842"/>
    </source>
</evidence>
<dbReference type="SUPFAM" id="SSF81301">
    <property type="entry name" value="Nucleotidyltransferase"/>
    <property type="match status" value="2"/>
</dbReference>